<dbReference type="InterPro" id="IPR012938">
    <property type="entry name" value="Glc/Sorbosone_DH"/>
</dbReference>
<comment type="caution">
    <text evidence="4">The sequence shown here is derived from an EMBL/GenBank/DDBJ whole genome shotgun (WGS) entry which is preliminary data.</text>
</comment>
<feature type="region of interest" description="Disordered" evidence="1">
    <location>
        <begin position="21"/>
        <end position="52"/>
    </location>
</feature>
<feature type="signal peptide" evidence="2">
    <location>
        <begin position="1"/>
        <end position="21"/>
    </location>
</feature>
<sequence>MRRIIRATATLALLTLGTACSGGSGESSGTSAPASSSAASASGTSASATTGGANAAPFQITEVAAYDEPWAMTFLQGTPYAAITQRGGQLIVRDMEAGTDLDVDNEPEVAAGGQGGLGDIIAAPSYEQDQRIYLSWVEPGDNGTRGAVVGNGRLVIDDVSARIENLNVIWRQVPKVEGEGHFGHRLAMSPDGTYLFVSSGERQQFDPAQDPGTNLGKILRLNPDGSPAQGNPLSDQEYPSDEIWSWGHRNPLGLAFDAAGNLWESEMGPKGGDEINLIRAGANYGWPKASNGSHYSGKDIPDHAEGDGYEAPKVFWNPSISPGGLMIYSGSAFPEWVGDAFVPALSGQSLIRVDIDGTSATAADQWSDGPLGERLREVEQGPDGTIWVLQDGGGGKLLHLTPPA</sequence>
<dbReference type="OrthoDB" id="9770043at2"/>
<dbReference type="PANTHER" id="PTHR19328">
    <property type="entry name" value="HEDGEHOG-INTERACTING PROTEIN"/>
    <property type="match status" value="1"/>
</dbReference>
<dbReference type="AlphaFoldDB" id="W6JXX0"/>
<evidence type="ECO:0000259" key="3">
    <source>
        <dbReference type="Pfam" id="PF07995"/>
    </source>
</evidence>
<proteinExistence type="predicted"/>
<dbReference type="InterPro" id="IPR011042">
    <property type="entry name" value="6-blade_b-propeller_TolB-like"/>
</dbReference>
<dbReference type="RefSeq" id="WP_048699770.1">
    <property type="nucleotide sequence ID" value="NZ_HG764815.1"/>
</dbReference>
<keyword evidence="4" id="KW-0560">Oxidoreductase</keyword>
<keyword evidence="2" id="KW-0732">Signal</keyword>
<dbReference type="Gene3D" id="2.120.10.30">
    <property type="entry name" value="TolB, C-terminal domain"/>
    <property type="match status" value="1"/>
</dbReference>
<dbReference type="Proteomes" id="UP000035763">
    <property type="component" value="Unassembled WGS sequence"/>
</dbReference>
<dbReference type="InterPro" id="IPR011041">
    <property type="entry name" value="Quinoprot_gluc/sorb_DH_b-prop"/>
</dbReference>
<gene>
    <name evidence="4" type="primary">yliI</name>
    <name evidence="4" type="ORF">BN11_4360004</name>
</gene>
<dbReference type="STRING" id="1193182.BN11_4360004"/>
<evidence type="ECO:0000256" key="1">
    <source>
        <dbReference type="SAM" id="MobiDB-lite"/>
    </source>
</evidence>
<dbReference type="EMBL" id="CAJA01000375">
    <property type="protein sequence ID" value="CCH74403.1"/>
    <property type="molecule type" value="Genomic_DNA"/>
</dbReference>
<evidence type="ECO:0000256" key="2">
    <source>
        <dbReference type="SAM" id="SignalP"/>
    </source>
</evidence>
<dbReference type="EC" id="1.1.5.-" evidence="4"/>
<evidence type="ECO:0000313" key="4">
    <source>
        <dbReference type="EMBL" id="CCH74403.1"/>
    </source>
</evidence>
<feature type="chain" id="PRO_5004877343" evidence="2">
    <location>
        <begin position="22"/>
        <end position="404"/>
    </location>
</feature>
<accession>W6JXX0</accession>
<dbReference type="PROSITE" id="PS51257">
    <property type="entry name" value="PROKAR_LIPOPROTEIN"/>
    <property type="match status" value="1"/>
</dbReference>
<dbReference type="PANTHER" id="PTHR19328:SF75">
    <property type="entry name" value="ALDOSE SUGAR DEHYDROGENASE YLII"/>
    <property type="match status" value="1"/>
</dbReference>
<evidence type="ECO:0000313" key="5">
    <source>
        <dbReference type="Proteomes" id="UP000035763"/>
    </source>
</evidence>
<organism evidence="4 5">
    <name type="scientific">Nostocoides australiense Ben110</name>
    <dbReference type="NCBI Taxonomy" id="1193182"/>
    <lineage>
        <taxon>Bacteria</taxon>
        <taxon>Bacillati</taxon>
        <taxon>Actinomycetota</taxon>
        <taxon>Actinomycetes</taxon>
        <taxon>Micrococcales</taxon>
        <taxon>Intrasporangiaceae</taxon>
        <taxon>Nostocoides</taxon>
    </lineage>
</organism>
<keyword evidence="5" id="KW-1185">Reference proteome</keyword>
<protein>
    <submittedName>
        <fullName evidence="4">Soluble aldose sugar dehydrogenase yliI</fullName>
        <ecNumber evidence="4">1.1.5.-</ecNumber>
    </submittedName>
</protein>
<dbReference type="SUPFAM" id="SSF50952">
    <property type="entry name" value="Soluble quinoprotein glucose dehydrogenase"/>
    <property type="match status" value="1"/>
</dbReference>
<feature type="compositionally biased region" description="Low complexity" evidence="1">
    <location>
        <begin position="27"/>
        <end position="52"/>
    </location>
</feature>
<feature type="domain" description="Glucose/Sorbosone dehydrogenase" evidence="3">
    <location>
        <begin position="67"/>
        <end position="398"/>
    </location>
</feature>
<name>W6JXX0_9MICO</name>
<dbReference type="GO" id="GO:0016491">
    <property type="term" value="F:oxidoreductase activity"/>
    <property type="evidence" value="ECO:0007669"/>
    <property type="project" value="UniProtKB-KW"/>
</dbReference>
<dbReference type="Pfam" id="PF07995">
    <property type="entry name" value="GSDH"/>
    <property type="match status" value="1"/>
</dbReference>
<reference evidence="4 5" key="1">
    <citation type="journal article" date="2013" name="ISME J.">
        <title>A metabolic model for members of the genus Tetrasphaera involved in enhanced biological phosphorus removal.</title>
        <authorList>
            <person name="Kristiansen R."/>
            <person name="Nguyen H.T.T."/>
            <person name="Saunders A.M."/>
            <person name="Nielsen J.L."/>
            <person name="Wimmer R."/>
            <person name="Le V.Q."/>
            <person name="McIlroy S.J."/>
            <person name="Petrovski S."/>
            <person name="Seviour R.J."/>
            <person name="Calteau A."/>
            <person name="Nielsen K.L."/>
            <person name="Nielsen P.H."/>
        </authorList>
    </citation>
    <scope>NUCLEOTIDE SEQUENCE [LARGE SCALE GENOMIC DNA]</scope>
    <source>
        <strain evidence="4 5">Ben110</strain>
    </source>
</reference>